<keyword evidence="3" id="KW-1185">Reference proteome</keyword>
<reference evidence="2" key="2">
    <citation type="submission" date="2020-11" db="EMBL/GenBank/DDBJ databases">
        <authorList>
            <person name="McCartney M.A."/>
            <person name="Auch B."/>
            <person name="Kono T."/>
            <person name="Mallez S."/>
            <person name="Becker A."/>
            <person name="Gohl D.M."/>
            <person name="Silverstein K.A.T."/>
            <person name="Koren S."/>
            <person name="Bechman K.B."/>
            <person name="Herman A."/>
            <person name="Abrahante J.E."/>
            <person name="Garbe J."/>
        </authorList>
    </citation>
    <scope>NUCLEOTIDE SEQUENCE</scope>
    <source>
        <strain evidence="2">Duluth1</strain>
        <tissue evidence="2">Whole animal</tissue>
    </source>
</reference>
<gene>
    <name evidence="2" type="ORF">DPMN_163321</name>
</gene>
<organism evidence="2 3">
    <name type="scientific">Dreissena polymorpha</name>
    <name type="common">Zebra mussel</name>
    <name type="synonym">Mytilus polymorpha</name>
    <dbReference type="NCBI Taxonomy" id="45954"/>
    <lineage>
        <taxon>Eukaryota</taxon>
        <taxon>Metazoa</taxon>
        <taxon>Spiralia</taxon>
        <taxon>Lophotrochozoa</taxon>
        <taxon>Mollusca</taxon>
        <taxon>Bivalvia</taxon>
        <taxon>Autobranchia</taxon>
        <taxon>Heteroconchia</taxon>
        <taxon>Euheterodonta</taxon>
        <taxon>Imparidentia</taxon>
        <taxon>Neoheterodontei</taxon>
        <taxon>Myida</taxon>
        <taxon>Dreissenoidea</taxon>
        <taxon>Dreissenidae</taxon>
        <taxon>Dreissena</taxon>
    </lineage>
</organism>
<accession>A0A9D4ET27</accession>
<evidence type="ECO:0000313" key="3">
    <source>
        <dbReference type="Proteomes" id="UP000828390"/>
    </source>
</evidence>
<evidence type="ECO:0000256" key="1">
    <source>
        <dbReference type="SAM" id="MobiDB-lite"/>
    </source>
</evidence>
<dbReference type="EMBL" id="JAIWYP010000008">
    <property type="protein sequence ID" value="KAH3785236.1"/>
    <property type="molecule type" value="Genomic_DNA"/>
</dbReference>
<dbReference type="AlphaFoldDB" id="A0A9D4ET27"/>
<protein>
    <submittedName>
        <fullName evidence="2">Uncharacterized protein</fullName>
    </submittedName>
</protein>
<proteinExistence type="predicted"/>
<dbReference type="Proteomes" id="UP000828390">
    <property type="component" value="Unassembled WGS sequence"/>
</dbReference>
<name>A0A9D4ET27_DREPO</name>
<feature type="region of interest" description="Disordered" evidence="1">
    <location>
        <begin position="1"/>
        <end position="54"/>
    </location>
</feature>
<evidence type="ECO:0000313" key="2">
    <source>
        <dbReference type="EMBL" id="KAH3785236.1"/>
    </source>
</evidence>
<comment type="caution">
    <text evidence="2">The sequence shown here is derived from an EMBL/GenBank/DDBJ whole genome shotgun (WGS) entry which is preliminary data.</text>
</comment>
<sequence>MPPRAKRRCVEVAQSLQPMGADQEDTAGRAKPELPAPGIEHEDTSEPGTSAQGSKQGWLNIYAHVALQSRKIWKGEFVVLRWLLPKYRETSQQTVQIRNGEIIKYLVNMK</sequence>
<reference evidence="2" key="1">
    <citation type="journal article" date="2019" name="bioRxiv">
        <title>The Genome of the Zebra Mussel, Dreissena polymorpha: A Resource for Invasive Species Research.</title>
        <authorList>
            <person name="McCartney M.A."/>
            <person name="Auch B."/>
            <person name="Kono T."/>
            <person name="Mallez S."/>
            <person name="Zhang Y."/>
            <person name="Obille A."/>
            <person name="Becker A."/>
            <person name="Abrahante J.E."/>
            <person name="Garbe J."/>
            <person name="Badalamenti J.P."/>
            <person name="Herman A."/>
            <person name="Mangelson H."/>
            <person name="Liachko I."/>
            <person name="Sullivan S."/>
            <person name="Sone E.D."/>
            <person name="Koren S."/>
            <person name="Silverstein K.A.T."/>
            <person name="Beckman K.B."/>
            <person name="Gohl D.M."/>
        </authorList>
    </citation>
    <scope>NUCLEOTIDE SEQUENCE</scope>
    <source>
        <strain evidence="2">Duluth1</strain>
        <tissue evidence="2">Whole animal</tissue>
    </source>
</reference>